<evidence type="ECO:0000256" key="3">
    <source>
        <dbReference type="ARBA" id="ARBA00022729"/>
    </source>
</evidence>
<dbReference type="PROSITE" id="PS51318">
    <property type="entry name" value="TAT"/>
    <property type="match status" value="1"/>
</dbReference>
<name>A0A1E3GZ82_9HYPH</name>
<evidence type="ECO:0000256" key="2">
    <source>
        <dbReference type="ARBA" id="ARBA00005695"/>
    </source>
</evidence>
<dbReference type="InterPro" id="IPR039424">
    <property type="entry name" value="SBP_5"/>
</dbReference>
<feature type="domain" description="Solute-binding protein family 5" evidence="5">
    <location>
        <begin position="143"/>
        <end position="339"/>
    </location>
</feature>
<dbReference type="PATRIC" id="fig|1439726.3.peg.3507"/>
<dbReference type="GO" id="GO:0015833">
    <property type="term" value="P:peptide transport"/>
    <property type="evidence" value="ECO:0007669"/>
    <property type="project" value="TreeGrafter"/>
</dbReference>
<feature type="region of interest" description="Disordered" evidence="4">
    <location>
        <begin position="342"/>
        <end position="388"/>
    </location>
</feature>
<feature type="compositionally biased region" description="Polar residues" evidence="4">
    <location>
        <begin position="352"/>
        <end position="369"/>
    </location>
</feature>
<dbReference type="GO" id="GO:0030288">
    <property type="term" value="C:outer membrane-bounded periplasmic space"/>
    <property type="evidence" value="ECO:0007669"/>
    <property type="project" value="TreeGrafter"/>
</dbReference>
<accession>A0A1E3GZ82</accession>
<dbReference type="InterPro" id="IPR000914">
    <property type="entry name" value="SBP_5_dom"/>
</dbReference>
<dbReference type="AlphaFoldDB" id="A0A1E3GZ82"/>
<comment type="caution">
    <text evidence="6">The sequence shown here is derived from an EMBL/GenBank/DDBJ whole genome shotgun (WGS) entry which is preliminary data.</text>
</comment>
<dbReference type="PANTHER" id="PTHR30290">
    <property type="entry name" value="PERIPLASMIC BINDING COMPONENT OF ABC TRANSPORTER"/>
    <property type="match status" value="1"/>
</dbReference>
<dbReference type="GO" id="GO:0042884">
    <property type="term" value="P:microcin transport"/>
    <property type="evidence" value="ECO:0007669"/>
    <property type="project" value="TreeGrafter"/>
</dbReference>
<evidence type="ECO:0000256" key="4">
    <source>
        <dbReference type="SAM" id="MobiDB-lite"/>
    </source>
</evidence>
<dbReference type="SUPFAM" id="SSF53850">
    <property type="entry name" value="Periplasmic binding protein-like II"/>
    <property type="match status" value="1"/>
</dbReference>
<gene>
    <name evidence="6" type="primary">dppA_3</name>
    <name evidence="6" type="ORF">A6302_03337</name>
</gene>
<dbReference type="Gene3D" id="3.40.190.10">
    <property type="entry name" value="Periplasmic binding protein-like II"/>
    <property type="match status" value="1"/>
</dbReference>
<organism evidence="6 7">
    <name type="scientific">Methylobrevis pamukkalensis</name>
    <dbReference type="NCBI Taxonomy" id="1439726"/>
    <lineage>
        <taxon>Bacteria</taxon>
        <taxon>Pseudomonadati</taxon>
        <taxon>Pseudomonadota</taxon>
        <taxon>Alphaproteobacteria</taxon>
        <taxon>Hyphomicrobiales</taxon>
        <taxon>Pleomorphomonadaceae</taxon>
        <taxon>Methylobrevis</taxon>
    </lineage>
</organism>
<keyword evidence="3" id="KW-0732">Signal</keyword>
<proteinExistence type="inferred from homology"/>
<dbReference type="RefSeq" id="WP_280939270.1">
    <property type="nucleotide sequence ID" value="NZ_MCRJ01000095.1"/>
</dbReference>
<sequence>MAPTRPLHGASPETGPETSPALPAFGPHPDRRGFLKGAAFLLSAAGLALMPARPVQAARGRRHGLSFFGDLKYPEGFANLDYVNLDAPKGGEVATQVASWGFNQNPTTFNTLNSYVLQGDGAAGMGLTSVTLMTGTLDTLDNLYGFLAEGVEVSEDGKTYRFFLRQGATFHDGSPITADDVVFSLEILKSDGHPNLALELGGVAEIVAEDAATVKVVYTSDASRSLPLTVAGGIPVFSKAWWQGRDFKASLSEAPLGSGLYRLKDFRFGNSIRFERVAGHWAENLPVMRGTTNFDIIRYDYYGDRTAGFEALKKGSTTFREEFSSRVWATGYDFPAVTDGRVRRDEVPDGTSAGTQAGISTCAARNSPTRGCARRSPWSSTSSGPTRT</sequence>
<evidence type="ECO:0000259" key="5">
    <source>
        <dbReference type="Pfam" id="PF00496"/>
    </source>
</evidence>
<dbReference type="GO" id="GO:1904680">
    <property type="term" value="F:peptide transmembrane transporter activity"/>
    <property type="evidence" value="ECO:0007669"/>
    <property type="project" value="TreeGrafter"/>
</dbReference>
<dbReference type="Pfam" id="PF00496">
    <property type="entry name" value="SBP_bac_5"/>
    <property type="match status" value="1"/>
</dbReference>
<evidence type="ECO:0000313" key="7">
    <source>
        <dbReference type="Proteomes" id="UP000094622"/>
    </source>
</evidence>
<comment type="similarity">
    <text evidence="2">Belongs to the bacterial solute-binding protein 5 family.</text>
</comment>
<dbReference type="Proteomes" id="UP000094622">
    <property type="component" value="Unassembled WGS sequence"/>
</dbReference>
<feature type="region of interest" description="Disordered" evidence="4">
    <location>
        <begin position="1"/>
        <end position="28"/>
    </location>
</feature>
<dbReference type="EMBL" id="MCRJ01000095">
    <property type="protein sequence ID" value="ODN69353.1"/>
    <property type="molecule type" value="Genomic_DNA"/>
</dbReference>
<protein>
    <submittedName>
        <fullName evidence="6">Periplasmic dipeptide transport protein</fullName>
    </submittedName>
</protein>
<dbReference type="InterPro" id="IPR006311">
    <property type="entry name" value="TAT_signal"/>
</dbReference>
<evidence type="ECO:0000256" key="1">
    <source>
        <dbReference type="ARBA" id="ARBA00004418"/>
    </source>
</evidence>
<dbReference type="PANTHER" id="PTHR30290:SF64">
    <property type="entry name" value="ABC TRANSPORTER PERIPLASMIC BINDING PROTEIN"/>
    <property type="match status" value="1"/>
</dbReference>
<reference evidence="6 7" key="1">
    <citation type="submission" date="2016-07" db="EMBL/GenBank/DDBJ databases">
        <title>Draft Genome Sequence of Methylobrevis pamukkalensis PK2.</title>
        <authorList>
            <person name="Vasilenko O.V."/>
            <person name="Doronina N.V."/>
            <person name="Shmareva M.N."/>
            <person name="Tarlachkov S.V."/>
            <person name="Mustakhimov I."/>
            <person name="Trotsenko Y.A."/>
        </authorList>
    </citation>
    <scope>NUCLEOTIDE SEQUENCE [LARGE SCALE GENOMIC DNA]</scope>
    <source>
        <strain evidence="6 7">PK2</strain>
    </source>
</reference>
<comment type="subcellular location">
    <subcellularLocation>
        <location evidence="1">Periplasm</location>
    </subcellularLocation>
</comment>
<evidence type="ECO:0000313" key="6">
    <source>
        <dbReference type="EMBL" id="ODN69353.1"/>
    </source>
</evidence>
<keyword evidence="7" id="KW-1185">Reference proteome</keyword>
<feature type="compositionally biased region" description="Polar residues" evidence="4">
    <location>
        <begin position="377"/>
        <end position="388"/>
    </location>
</feature>